<evidence type="ECO:0000313" key="1">
    <source>
        <dbReference type="EMBL" id="KAK3714982.1"/>
    </source>
</evidence>
<name>A0ACC3NDR5_9PEZI</name>
<proteinExistence type="predicted"/>
<organism evidence="1 2">
    <name type="scientific">Vermiconidia calcicola</name>
    <dbReference type="NCBI Taxonomy" id="1690605"/>
    <lineage>
        <taxon>Eukaryota</taxon>
        <taxon>Fungi</taxon>
        <taxon>Dikarya</taxon>
        <taxon>Ascomycota</taxon>
        <taxon>Pezizomycotina</taxon>
        <taxon>Dothideomycetes</taxon>
        <taxon>Dothideomycetidae</taxon>
        <taxon>Mycosphaerellales</taxon>
        <taxon>Extremaceae</taxon>
        <taxon>Vermiconidia</taxon>
    </lineage>
</organism>
<protein>
    <submittedName>
        <fullName evidence="1">Uncharacterized protein</fullName>
    </submittedName>
</protein>
<keyword evidence="2" id="KW-1185">Reference proteome</keyword>
<evidence type="ECO:0000313" key="2">
    <source>
        <dbReference type="Proteomes" id="UP001281147"/>
    </source>
</evidence>
<comment type="caution">
    <text evidence="1">The sequence shown here is derived from an EMBL/GenBank/DDBJ whole genome shotgun (WGS) entry which is preliminary data.</text>
</comment>
<accession>A0ACC3NDR5</accession>
<dbReference type="EMBL" id="JAUTXU010000052">
    <property type="protein sequence ID" value="KAK3714982.1"/>
    <property type="molecule type" value="Genomic_DNA"/>
</dbReference>
<dbReference type="Proteomes" id="UP001281147">
    <property type="component" value="Unassembled WGS sequence"/>
</dbReference>
<reference evidence="1" key="1">
    <citation type="submission" date="2023-07" db="EMBL/GenBank/DDBJ databases">
        <title>Black Yeasts Isolated from many extreme environments.</title>
        <authorList>
            <person name="Coleine C."/>
            <person name="Stajich J.E."/>
            <person name="Selbmann L."/>
        </authorList>
    </citation>
    <scope>NUCLEOTIDE SEQUENCE</scope>
    <source>
        <strain evidence="1">CCFEE 5714</strain>
    </source>
</reference>
<sequence length="215" mass="23936">MLHPRPAPAQNPGLYSQPNTQLPPPNPQIRQPSQQLRPPNTQAPLPNPQVQQPNQQLRPPNTQPPPPNPQVQQPNQRRGRLNLYTRENGREARGTWCLPDDPYGGITASRDVVRREPTYVPHESVDDRSGQYGYNPASPYPQYQQGRGDRLPENVWAQLRPRDRPRNETTPLNAGGGYAPPDQEGECGVEQCEGCYGPGPGRDWNCHPPPPPGGL</sequence>
<gene>
    <name evidence="1" type="ORF">LTR37_007472</name>
</gene>